<keyword evidence="3" id="KW-1185">Reference proteome</keyword>
<dbReference type="AlphaFoldDB" id="A0A315ZWZ2"/>
<feature type="domain" description="Glyoxalase-like" evidence="1">
    <location>
        <begin position="4"/>
        <end position="174"/>
    </location>
</feature>
<evidence type="ECO:0000259" key="1">
    <source>
        <dbReference type="Pfam" id="PF13468"/>
    </source>
</evidence>
<gene>
    <name evidence="2" type="ORF">SAMN05216529_107108</name>
</gene>
<evidence type="ECO:0000313" key="3">
    <source>
        <dbReference type="Proteomes" id="UP000254051"/>
    </source>
</evidence>
<dbReference type="Pfam" id="PF13468">
    <property type="entry name" value="Glyoxalase_3"/>
    <property type="match status" value="1"/>
</dbReference>
<proteinExistence type="predicted"/>
<dbReference type="OrthoDB" id="3252514at2"/>
<sequence length="220" mass="26182">MDISHLLYKVDNLKESVQKFRDMGFQVEYGREKEPYNALIYFPDHSYIELIENMHITSFIKMLLKLFRMKEYLETSLEQEKVSEGFFRLAFHMEEDEKGLLKRRYKEILECDTFLTPVSRKDIHGNTIKCKCLLPSNANYPFFNTALRGRDVWNIEHPNKINGIKKLVYSATKEEIRFFRGLSIDTRIEIVDGSRGISYIEFNHSKSQNSIFRYGFGKWF</sequence>
<protein>
    <submittedName>
        <fullName evidence="2">Glyoxalase-like domain-containing protein</fullName>
    </submittedName>
</protein>
<organism evidence="2 3">
    <name type="scientific">Faecalicatena contorta</name>
    <dbReference type="NCBI Taxonomy" id="39482"/>
    <lineage>
        <taxon>Bacteria</taxon>
        <taxon>Bacillati</taxon>
        <taxon>Bacillota</taxon>
        <taxon>Clostridia</taxon>
        <taxon>Lachnospirales</taxon>
        <taxon>Lachnospiraceae</taxon>
        <taxon>Faecalicatena</taxon>
    </lineage>
</organism>
<dbReference type="Gene3D" id="3.10.180.10">
    <property type="entry name" value="2,3-Dihydroxybiphenyl 1,2-Dioxygenase, domain 1"/>
    <property type="match status" value="1"/>
</dbReference>
<dbReference type="Proteomes" id="UP000254051">
    <property type="component" value="Unassembled WGS sequence"/>
</dbReference>
<evidence type="ECO:0000313" key="2">
    <source>
        <dbReference type="EMBL" id="SUQ14654.1"/>
    </source>
</evidence>
<dbReference type="InterPro" id="IPR025870">
    <property type="entry name" value="Glyoxalase-like_dom"/>
</dbReference>
<dbReference type="RefSeq" id="WP_109711739.1">
    <property type="nucleotide sequence ID" value="NZ_QGDS01000007.1"/>
</dbReference>
<dbReference type="InterPro" id="IPR029068">
    <property type="entry name" value="Glyas_Bleomycin-R_OHBP_Dase"/>
</dbReference>
<dbReference type="SUPFAM" id="SSF54593">
    <property type="entry name" value="Glyoxalase/Bleomycin resistance protein/Dihydroxybiphenyl dioxygenase"/>
    <property type="match status" value="1"/>
</dbReference>
<name>A0A315ZWZ2_9FIRM</name>
<dbReference type="EMBL" id="UHJJ01000007">
    <property type="protein sequence ID" value="SUQ14654.1"/>
    <property type="molecule type" value="Genomic_DNA"/>
</dbReference>
<reference evidence="3" key="1">
    <citation type="submission" date="2017-07" db="EMBL/GenBank/DDBJ databases">
        <authorList>
            <person name="Varghese N."/>
            <person name="Submissions S."/>
        </authorList>
    </citation>
    <scope>NUCLEOTIDE SEQUENCE [LARGE SCALE GENOMIC DNA]</scope>
    <source>
        <strain evidence="3">NLAE-zl-C134</strain>
    </source>
</reference>
<accession>A0A315ZWZ2</accession>